<keyword evidence="2" id="KW-0732">Signal</keyword>
<feature type="compositionally biased region" description="Polar residues" evidence="1">
    <location>
        <begin position="69"/>
        <end position="80"/>
    </location>
</feature>
<dbReference type="RefSeq" id="WP_009637321.1">
    <property type="nucleotide sequence ID" value="NZ_CP165628.1"/>
</dbReference>
<dbReference type="AlphaFoldDB" id="A0AB39VW85"/>
<feature type="region of interest" description="Disordered" evidence="1">
    <location>
        <begin position="56"/>
        <end position="81"/>
    </location>
</feature>
<organism evidence="3">
    <name type="scientific">Rouxiella sp. WC2420</name>
    <dbReference type="NCBI Taxonomy" id="3234145"/>
    <lineage>
        <taxon>Bacteria</taxon>
        <taxon>Pseudomonadati</taxon>
        <taxon>Pseudomonadota</taxon>
        <taxon>Gammaproteobacteria</taxon>
        <taxon>Enterobacterales</taxon>
        <taxon>Yersiniaceae</taxon>
        <taxon>Rouxiella</taxon>
    </lineage>
</organism>
<evidence type="ECO:0000256" key="2">
    <source>
        <dbReference type="SAM" id="SignalP"/>
    </source>
</evidence>
<dbReference type="InterPro" id="IPR003006">
    <property type="entry name" value="Ig/MHC_CS"/>
</dbReference>
<evidence type="ECO:0000313" key="3">
    <source>
        <dbReference type="EMBL" id="XDU73946.1"/>
    </source>
</evidence>
<accession>A0AB39VW85</accession>
<dbReference type="EMBL" id="CP165628">
    <property type="protein sequence ID" value="XDU73946.1"/>
    <property type="molecule type" value="Genomic_DNA"/>
</dbReference>
<sequence>MPIKPLLSLILLLSLPVVASATQTFTCVVTHSTEDSNGNVHSEQVSKNAVLVDNGNTFSASPEDKGQKISPTLKTSTTPDGGQIFTAKTLDGMMFAKIDGSYVIRNAKEGYVYSDCKPSN</sequence>
<name>A0AB39VW85_9GAMM</name>
<protein>
    <recommendedName>
        <fullName evidence="4">C-type lysozyme inhibitor domain-containing protein</fullName>
    </recommendedName>
</protein>
<feature type="chain" id="PRO_5044226382" description="C-type lysozyme inhibitor domain-containing protein" evidence="2">
    <location>
        <begin position="20"/>
        <end position="120"/>
    </location>
</feature>
<proteinExistence type="predicted"/>
<gene>
    <name evidence="3" type="ORF">AB3G37_07680</name>
</gene>
<evidence type="ECO:0000256" key="1">
    <source>
        <dbReference type="SAM" id="MobiDB-lite"/>
    </source>
</evidence>
<reference evidence="3" key="1">
    <citation type="submission" date="2024-07" db="EMBL/GenBank/DDBJ databases">
        <authorList>
            <person name="Biller S.J."/>
        </authorList>
    </citation>
    <scope>NUCLEOTIDE SEQUENCE</scope>
    <source>
        <strain evidence="3">WC2420</strain>
    </source>
</reference>
<evidence type="ECO:0008006" key="4">
    <source>
        <dbReference type="Google" id="ProtNLM"/>
    </source>
</evidence>
<dbReference type="PROSITE" id="PS00290">
    <property type="entry name" value="IG_MHC"/>
    <property type="match status" value="1"/>
</dbReference>
<feature type="signal peptide" evidence="2">
    <location>
        <begin position="1"/>
        <end position="19"/>
    </location>
</feature>